<reference evidence="3" key="1">
    <citation type="submission" date="2017-02" db="EMBL/GenBank/DDBJ databases">
        <authorList>
            <person name="Varghese N."/>
            <person name="Submissions S."/>
        </authorList>
    </citation>
    <scope>NUCLEOTIDE SEQUENCE [LARGE SCALE GENOMIC DNA]</scope>
    <source>
        <strain evidence="3">ATCC 25662</strain>
    </source>
</reference>
<name>A0A1T4MX16_9FIRM</name>
<feature type="transmembrane region" description="Helical" evidence="1">
    <location>
        <begin position="93"/>
        <end position="117"/>
    </location>
</feature>
<keyword evidence="3" id="KW-1185">Reference proteome</keyword>
<organism evidence="2 3">
    <name type="scientific">Anaerorhabdus furcosa</name>
    <dbReference type="NCBI Taxonomy" id="118967"/>
    <lineage>
        <taxon>Bacteria</taxon>
        <taxon>Bacillati</taxon>
        <taxon>Bacillota</taxon>
        <taxon>Erysipelotrichia</taxon>
        <taxon>Erysipelotrichales</taxon>
        <taxon>Erysipelotrichaceae</taxon>
        <taxon>Anaerorhabdus</taxon>
    </lineage>
</organism>
<keyword evidence="1" id="KW-1133">Transmembrane helix</keyword>
<gene>
    <name evidence="2" type="ORF">SAMN02745191_1448</name>
</gene>
<feature type="transmembrane region" description="Helical" evidence="1">
    <location>
        <begin position="129"/>
        <end position="149"/>
    </location>
</feature>
<evidence type="ECO:0000313" key="3">
    <source>
        <dbReference type="Proteomes" id="UP000243297"/>
    </source>
</evidence>
<dbReference type="RefSeq" id="WP_078711848.1">
    <property type="nucleotide sequence ID" value="NZ_FUWY01000003.1"/>
</dbReference>
<evidence type="ECO:0000256" key="1">
    <source>
        <dbReference type="SAM" id="Phobius"/>
    </source>
</evidence>
<dbReference type="AlphaFoldDB" id="A0A1T4MX16"/>
<protein>
    <recommendedName>
        <fullName evidence="4">Peptidase family M28</fullName>
    </recommendedName>
</protein>
<dbReference type="STRING" id="118967.SAMN02745191_1448"/>
<dbReference type="Proteomes" id="UP000243297">
    <property type="component" value="Unassembled WGS sequence"/>
</dbReference>
<keyword evidence="1" id="KW-0812">Transmembrane</keyword>
<dbReference type="OrthoDB" id="7059227at2"/>
<dbReference type="Gene3D" id="3.40.630.10">
    <property type="entry name" value="Zn peptidases"/>
    <property type="match status" value="1"/>
</dbReference>
<evidence type="ECO:0000313" key="2">
    <source>
        <dbReference type="EMBL" id="SJZ71337.1"/>
    </source>
</evidence>
<dbReference type="EMBL" id="FUWY01000003">
    <property type="protein sequence ID" value="SJZ71337.1"/>
    <property type="molecule type" value="Genomic_DNA"/>
</dbReference>
<proteinExistence type="predicted"/>
<keyword evidence="1" id="KW-0472">Membrane</keyword>
<sequence length="314" mass="35429">MNTQDLILKYAIGFSKRYTRQQKNIFINEIGKDFQSYGYRVNGAASKKKGGVSMNLHVGDVAHAKKLVVVNYDTPQHNFGNPMKYYPFNGPSTFASSFFPIYAPTIIGAIITLWIVVSFIPKLDFQNNLLFSIGTIAVLIIVMIGSFIMTKGIANKTNFNRNTSGVVAALKLAEELDDNQRKEVAFVLTDNGCTNHNGDYMLREALPKTIDERLVIMLDCVGYGDEFVIGYKEDTKKEAVDLAACFKNKPKRKLCNKEELRYTSFSFYKKGLLISKGNFIKEELVVENISTNKDVICDEESIEEVVKAIKKYIR</sequence>
<evidence type="ECO:0008006" key="4">
    <source>
        <dbReference type="Google" id="ProtNLM"/>
    </source>
</evidence>
<accession>A0A1T4MX16</accession>